<dbReference type="SUPFAM" id="SSF50630">
    <property type="entry name" value="Acid proteases"/>
    <property type="match status" value="1"/>
</dbReference>
<evidence type="ECO:0000256" key="4">
    <source>
        <dbReference type="RuleBase" id="RU000454"/>
    </source>
</evidence>
<dbReference type="Gene3D" id="2.40.70.10">
    <property type="entry name" value="Acid Proteases"/>
    <property type="match status" value="2"/>
</dbReference>
<keyword evidence="8" id="KW-1185">Reference proteome</keyword>
<keyword evidence="2 4" id="KW-0064">Aspartyl protease</keyword>
<dbReference type="PROSITE" id="PS51767">
    <property type="entry name" value="PEPTIDASE_A1"/>
    <property type="match status" value="1"/>
</dbReference>
<protein>
    <submittedName>
        <fullName evidence="7">Aspartic peptidase domain-containing protein</fullName>
    </submittedName>
</protein>
<feature type="chain" id="PRO_5022059070" evidence="5">
    <location>
        <begin position="23"/>
        <end position="412"/>
    </location>
</feature>
<dbReference type="InterPro" id="IPR034164">
    <property type="entry name" value="Pepsin-like_dom"/>
</dbReference>
<dbReference type="GO" id="GO:0004190">
    <property type="term" value="F:aspartic-type endopeptidase activity"/>
    <property type="evidence" value="ECO:0007669"/>
    <property type="project" value="UniProtKB-KW"/>
</dbReference>
<dbReference type="PROSITE" id="PS00141">
    <property type="entry name" value="ASP_PROTEASE"/>
    <property type="match status" value="1"/>
</dbReference>
<dbReference type="InterPro" id="IPR001461">
    <property type="entry name" value="Aspartic_peptidase_A1"/>
</dbReference>
<evidence type="ECO:0000256" key="5">
    <source>
        <dbReference type="SAM" id="SignalP"/>
    </source>
</evidence>
<evidence type="ECO:0000256" key="2">
    <source>
        <dbReference type="ARBA" id="ARBA00022750"/>
    </source>
</evidence>
<feature type="signal peptide" evidence="5">
    <location>
        <begin position="1"/>
        <end position="22"/>
    </location>
</feature>
<evidence type="ECO:0000313" key="8">
    <source>
        <dbReference type="Proteomes" id="UP000320762"/>
    </source>
</evidence>
<dbReference type="AlphaFoldDB" id="A0A550CKI3"/>
<feature type="active site" evidence="3">
    <location>
        <position position="282"/>
    </location>
</feature>
<evidence type="ECO:0000313" key="7">
    <source>
        <dbReference type="EMBL" id="TRM65315.1"/>
    </source>
</evidence>
<dbReference type="PRINTS" id="PR00792">
    <property type="entry name" value="PEPSIN"/>
</dbReference>
<proteinExistence type="inferred from homology"/>
<comment type="caution">
    <text evidence="7">The sequence shown here is derived from an EMBL/GenBank/DDBJ whole genome shotgun (WGS) entry which is preliminary data.</text>
</comment>
<keyword evidence="5" id="KW-0732">Signal</keyword>
<dbReference type="Pfam" id="PF00026">
    <property type="entry name" value="Asp"/>
    <property type="match status" value="1"/>
</dbReference>
<gene>
    <name evidence="7" type="ORF">BD626DRAFT_615804</name>
</gene>
<dbReference type="PANTHER" id="PTHR47966:SF51">
    <property type="entry name" value="BETA-SITE APP-CLEAVING ENZYME, ISOFORM A-RELATED"/>
    <property type="match status" value="1"/>
</dbReference>
<name>A0A550CKI3_9AGAR</name>
<dbReference type="OrthoDB" id="660550at2759"/>
<sequence>MAALSRLLSPLLLALVAVGASPAIIPRAPVSVSLLKELNVTTGPQMVTSGRQRAQALKTKAFRAPGTKVAANATEPVINEAVIYIAEVGVGSPPTTYNLIVDTGSSNTWVGAVTPYEQTSTSESTGDIVEVTYGSGFFIGLEYIDTVTLSDDLVIRSSPSGQLSYRINGFSPYDGILGIGPTYLTTGTLLTSSEEIPTVTDNLYTEGVISDWSLGISFAPTTEEEVQNGVLTFGGVDESLYSGELNIFPKTTTEPATYYWGYDQSVLYGDTEILALTAGITDTGTTLLYLATDAYDAYVDATGATLDSTTGLLSISAEQFLSLKSLFFDINGVTYELIPDAQLWPTALNEAIGGTADSLYLVVSDMGSSSGEGLDFINGYVFLERFYSVYDSANAQLGFASTEYTNATVNYQ</sequence>
<dbReference type="GO" id="GO:0006508">
    <property type="term" value="P:proteolysis"/>
    <property type="evidence" value="ECO:0007669"/>
    <property type="project" value="UniProtKB-KW"/>
</dbReference>
<dbReference type="InterPro" id="IPR021109">
    <property type="entry name" value="Peptidase_aspartic_dom_sf"/>
</dbReference>
<feature type="domain" description="Peptidase A1" evidence="6">
    <location>
        <begin position="84"/>
        <end position="400"/>
    </location>
</feature>
<dbReference type="InterPro" id="IPR001969">
    <property type="entry name" value="Aspartic_peptidase_AS"/>
</dbReference>
<evidence type="ECO:0000256" key="3">
    <source>
        <dbReference type="PIRSR" id="PIRSR601461-1"/>
    </source>
</evidence>
<comment type="similarity">
    <text evidence="1 4">Belongs to the peptidase A1 family.</text>
</comment>
<dbReference type="PANTHER" id="PTHR47966">
    <property type="entry name" value="BETA-SITE APP-CLEAVING ENZYME, ISOFORM A-RELATED"/>
    <property type="match status" value="1"/>
</dbReference>
<dbReference type="Proteomes" id="UP000320762">
    <property type="component" value="Unassembled WGS sequence"/>
</dbReference>
<accession>A0A550CKI3</accession>
<keyword evidence="4" id="KW-0645">Protease</keyword>
<evidence type="ECO:0000256" key="1">
    <source>
        <dbReference type="ARBA" id="ARBA00007447"/>
    </source>
</evidence>
<dbReference type="InterPro" id="IPR033121">
    <property type="entry name" value="PEPTIDASE_A1"/>
</dbReference>
<dbReference type="CDD" id="cd05471">
    <property type="entry name" value="pepsin_like"/>
    <property type="match status" value="1"/>
</dbReference>
<keyword evidence="4" id="KW-0378">Hydrolase</keyword>
<organism evidence="7 8">
    <name type="scientific">Schizophyllum amplum</name>
    <dbReference type="NCBI Taxonomy" id="97359"/>
    <lineage>
        <taxon>Eukaryota</taxon>
        <taxon>Fungi</taxon>
        <taxon>Dikarya</taxon>
        <taxon>Basidiomycota</taxon>
        <taxon>Agaricomycotina</taxon>
        <taxon>Agaricomycetes</taxon>
        <taxon>Agaricomycetidae</taxon>
        <taxon>Agaricales</taxon>
        <taxon>Schizophyllaceae</taxon>
        <taxon>Schizophyllum</taxon>
    </lineage>
</organism>
<dbReference type="STRING" id="97359.A0A550CKI3"/>
<evidence type="ECO:0000259" key="6">
    <source>
        <dbReference type="PROSITE" id="PS51767"/>
    </source>
</evidence>
<dbReference type="EMBL" id="VDMD01000005">
    <property type="protein sequence ID" value="TRM65315.1"/>
    <property type="molecule type" value="Genomic_DNA"/>
</dbReference>
<reference evidence="7 8" key="1">
    <citation type="journal article" date="2019" name="New Phytol.">
        <title>Comparative genomics reveals unique wood-decay strategies and fruiting body development in the Schizophyllaceae.</title>
        <authorList>
            <person name="Almasi E."/>
            <person name="Sahu N."/>
            <person name="Krizsan K."/>
            <person name="Balint B."/>
            <person name="Kovacs G.M."/>
            <person name="Kiss B."/>
            <person name="Cseklye J."/>
            <person name="Drula E."/>
            <person name="Henrissat B."/>
            <person name="Nagy I."/>
            <person name="Chovatia M."/>
            <person name="Adam C."/>
            <person name="LaButti K."/>
            <person name="Lipzen A."/>
            <person name="Riley R."/>
            <person name="Grigoriev I.V."/>
            <person name="Nagy L.G."/>
        </authorList>
    </citation>
    <scope>NUCLEOTIDE SEQUENCE [LARGE SCALE GENOMIC DNA]</scope>
    <source>
        <strain evidence="7 8">NL-1724</strain>
    </source>
</reference>
<feature type="active site" evidence="3">
    <location>
        <position position="102"/>
    </location>
</feature>